<evidence type="ECO:0000256" key="3">
    <source>
        <dbReference type="ARBA" id="ARBA00023054"/>
    </source>
</evidence>
<dbReference type="Pfam" id="PF25967">
    <property type="entry name" value="RND-MFP_C"/>
    <property type="match status" value="1"/>
</dbReference>
<evidence type="ECO:0000256" key="1">
    <source>
        <dbReference type="ARBA" id="ARBA00004196"/>
    </source>
</evidence>
<dbReference type="GO" id="GO:0030313">
    <property type="term" value="C:cell envelope"/>
    <property type="evidence" value="ECO:0007669"/>
    <property type="project" value="UniProtKB-SubCell"/>
</dbReference>
<dbReference type="Proteomes" id="UP000095409">
    <property type="component" value="Unassembled WGS sequence"/>
</dbReference>
<protein>
    <submittedName>
        <fullName evidence="7">Macrolide-specific efflux protein macA</fullName>
    </submittedName>
</protein>
<dbReference type="Gene3D" id="2.40.30.170">
    <property type="match status" value="1"/>
</dbReference>
<proteinExistence type="inferred from homology"/>
<evidence type="ECO:0000256" key="4">
    <source>
        <dbReference type="SAM" id="Coils"/>
    </source>
</evidence>
<evidence type="ECO:0000313" key="7">
    <source>
        <dbReference type="EMBL" id="CUO73203.1"/>
    </source>
</evidence>
<dbReference type="GeneID" id="79802876"/>
<accession>A0A174HE83</accession>
<gene>
    <name evidence="7" type="primary">macA</name>
    <name evidence="7" type="ORF">ERS852394_02889</name>
</gene>
<dbReference type="PANTHER" id="PTHR32347">
    <property type="entry name" value="EFFLUX SYSTEM COMPONENT YKNX-RELATED"/>
    <property type="match status" value="1"/>
</dbReference>
<keyword evidence="3 4" id="KW-0175">Coiled coil</keyword>
<organism evidence="7 8">
    <name type="scientific">Blautia obeum</name>
    <dbReference type="NCBI Taxonomy" id="40520"/>
    <lineage>
        <taxon>Bacteria</taxon>
        <taxon>Bacillati</taxon>
        <taxon>Bacillota</taxon>
        <taxon>Clostridia</taxon>
        <taxon>Lachnospirales</taxon>
        <taxon>Lachnospiraceae</taxon>
        <taxon>Blautia</taxon>
    </lineage>
</organism>
<sequence>MKKKKSRKKLVIGVGVLIVAVVAGVNIYGSMNAADSAIPQVKTVSAVRDNVQQTVEISGTVVSEEQKTYFSPVNAKVDTAALKEGETVKAGSSLIEFDQKDLEREAKKADLNVESGKMDMKNTLKKSDEAVRKQQNAAGDAASLKQQVAAQENYVASLKARISQANANAQAASSKAAAKKQADAAAAQEAQQQEIQREYAQAQTTYQNETLPAYQNQLNTLNNEMNQAQSDYNQAENSYQMAFQAWSADQSDDNENALEIAEQMRSEAQITYQNAKTAYEDYKAQKPAAPVMSDFTGEADIVSDGTSADVSASASSSTDDTAVTADTTALENELEKASNNLAELQSELSSKEAAAEADTGAVTEEEKEKMEITNNLSELDQMSAQELVEAAKKGIKADFNGVVTKVSVVEGATATQGMELFTLQNTDKVDVNVNVSKYDYDKVKEGQSADITIAGKIYEGEVTSISHVATQNEKGASLISADIRIKNPDENIFLGVDAKVTIHAEEADNVVVLPSEVVNIGKEGSFCYVLENGVITKKDITTGISSDEYVEVLDGIKEGDEVIRDLGSLEEGMQAEAADRSGDVNGENTETDNAEEGV</sequence>
<feature type="compositionally biased region" description="Acidic residues" evidence="5">
    <location>
        <begin position="589"/>
        <end position="598"/>
    </location>
</feature>
<feature type="domain" description="Multidrug resistance protein MdtA-like C-terminal permuted SH3" evidence="6">
    <location>
        <begin position="509"/>
        <end position="563"/>
    </location>
</feature>
<dbReference type="InterPro" id="IPR050465">
    <property type="entry name" value="UPF0194_transport"/>
</dbReference>
<evidence type="ECO:0000256" key="2">
    <source>
        <dbReference type="ARBA" id="ARBA00009477"/>
    </source>
</evidence>
<dbReference type="GO" id="GO:0016020">
    <property type="term" value="C:membrane"/>
    <property type="evidence" value="ECO:0007669"/>
    <property type="project" value="InterPro"/>
</dbReference>
<dbReference type="Gene3D" id="2.40.420.20">
    <property type="match status" value="1"/>
</dbReference>
<dbReference type="AlphaFoldDB" id="A0A174HE83"/>
<comment type="similarity">
    <text evidence="2">Belongs to the membrane fusion protein (MFP) (TC 8.A.1) family.</text>
</comment>
<dbReference type="GO" id="GO:0022857">
    <property type="term" value="F:transmembrane transporter activity"/>
    <property type="evidence" value="ECO:0007669"/>
    <property type="project" value="InterPro"/>
</dbReference>
<dbReference type="RefSeq" id="WP_005424099.1">
    <property type="nucleotide sequence ID" value="NZ_CAXSOH010000025.1"/>
</dbReference>
<feature type="region of interest" description="Disordered" evidence="5">
    <location>
        <begin position="568"/>
        <end position="598"/>
    </location>
</feature>
<reference evidence="7 8" key="1">
    <citation type="submission" date="2015-09" db="EMBL/GenBank/DDBJ databases">
        <authorList>
            <consortium name="Pathogen Informatics"/>
        </authorList>
    </citation>
    <scope>NUCLEOTIDE SEQUENCE [LARGE SCALE GENOMIC DNA]</scope>
    <source>
        <strain evidence="7 8">2789STDY5608837</strain>
    </source>
</reference>
<feature type="coiled-coil region" evidence="4">
    <location>
        <begin position="141"/>
        <end position="285"/>
    </location>
</feature>
<feature type="coiled-coil region" evidence="4">
    <location>
        <begin position="327"/>
        <end position="382"/>
    </location>
</feature>
<dbReference type="SUPFAM" id="SSF111369">
    <property type="entry name" value="HlyD-like secretion proteins"/>
    <property type="match status" value="1"/>
</dbReference>
<dbReference type="EMBL" id="CYZD01000021">
    <property type="protein sequence ID" value="CUO73203.1"/>
    <property type="molecule type" value="Genomic_DNA"/>
</dbReference>
<name>A0A174HE83_9FIRM</name>
<dbReference type="NCBIfam" id="TIGR01730">
    <property type="entry name" value="RND_mfp"/>
    <property type="match status" value="1"/>
</dbReference>
<evidence type="ECO:0000256" key="5">
    <source>
        <dbReference type="SAM" id="MobiDB-lite"/>
    </source>
</evidence>
<evidence type="ECO:0000313" key="8">
    <source>
        <dbReference type="Proteomes" id="UP000095409"/>
    </source>
</evidence>
<comment type="subcellular location">
    <subcellularLocation>
        <location evidence="1">Cell envelope</location>
    </subcellularLocation>
</comment>
<dbReference type="PANTHER" id="PTHR32347:SF14">
    <property type="entry name" value="EFFLUX SYSTEM COMPONENT YKNX-RELATED"/>
    <property type="match status" value="1"/>
</dbReference>
<dbReference type="InterPro" id="IPR058627">
    <property type="entry name" value="MdtA-like_C"/>
</dbReference>
<evidence type="ECO:0000259" key="6">
    <source>
        <dbReference type="Pfam" id="PF25967"/>
    </source>
</evidence>
<dbReference type="InterPro" id="IPR006143">
    <property type="entry name" value="RND_pump_MFP"/>
</dbReference>